<accession>A0A8H7DBF8</accession>
<dbReference type="InterPro" id="IPR023631">
    <property type="entry name" value="Amidase_dom"/>
</dbReference>
<dbReference type="InterPro" id="IPR036928">
    <property type="entry name" value="AS_sf"/>
</dbReference>
<gene>
    <name evidence="2" type="ORF">MVEN_00469100</name>
</gene>
<protein>
    <submittedName>
        <fullName evidence="2">Amidase signature enzyme</fullName>
    </submittedName>
</protein>
<evidence type="ECO:0000313" key="3">
    <source>
        <dbReference type="Proteomes" id="UP000620124"/>
    </source>
</evidence>
<feature type="domain" description="Amidase" evidence="1">
    <location>
        <begin position="95"/>
        <end position="383"/>
    </location>
</feature>
<proteinExistence type="predicted"/>
<sequence>MTHGTGINGVDHSAFSAVFRGGWYLSTTKRSSSARYTLMRCSIKLCVTVGLFSGASAEWTNPFPVKKCNGVLIEDVDIDKVQSYFRGQLLTAEQLTQCYIDRINLLNPYFHLSTVIQINPDALSIAKALDAERVKTGPRGPLHGIPILTKDNIATADKVPTTAGSLVLLNSTVPRDSHVAALLRLSGAVLLGHANMAEFADYIAYDDYSEGYSDRGGQTRNCFNATQQTSGSSSGSAQSVVCNLCMAAIGTETDGSILLPAMHAGIVGIKPTVGRVSRAGVVPGSLSQDTVGPHARTFRDAAYILDAISGVDARDNATFTALTSGAATHANFSESVVNASALKGAKFGIPWDVLWSSTAGAVTHREAFLDVFSKMEAAGAILYNNTNIPRIRDLQDPYGWGDALDTPMELWARTYLHVDLYNGIDGYLRDLKSSPIRSFAELLEWEDVNNASTGALGGGYIWVSGADNFVRANATHGVTDEGYYLAKLWRHELSKTGIDTALTHIAVDGTVVQLDGLLVPMAGAGPYDSPSSGIPAAAHYPAVTLPVGQDPWQLPFGLGIWGTAFSEAKLIRYGSAIDDLVRWRGKPEYYEYNTTKIPFDQRWPGFFDTPT</sequence>
<dbReference type="Pfam" id="PF01425">
    <property type="entry name" value="Amidase"/>
    <property type="match status" value="1"/>
</dbReference>
<dbReference type="PANTHER" id="PTHR42678">
    <property type="entry name" value="AMIDASE"/>
    <property type="match status" value="1"/>
</dbReference>
<dbReference type="OrthoDB" id="566138at2759"/>
<name>A0A8H7DBF8_9AGAR</name>
<dbReference type="Gene3D" id="3.90.1300.10">
    <property type="entry name" value="Amidase signature (AS) domain"/>
    <property type="match status" value="1"/>
</dbReference>
<evidence type="ECO:0000313" key="2">
    <source>
        <dbReference type="EMBL" id="KAF7365938.1"/>
    </source>
</evidence>
<dbReference type="Proteomes" id="UP000620124">
    <property type="component" value="Unassembled WGS sequence"/>
</dbReference>
<comment type="caution">
    <text evidence="2">The sequence shown here is derived from an EMBL/GenBank/DDBJ whole genome shotgun (WGS) entry which is preliminary data.</text>
</comment>
<dbReference type="SUPFAM" id="SSF75304">
    <property type="entry name" value="Amidase signature (AS) enzymes"/>
    <property type="match status" value="1"/>
</dbReference>
<keyword evidence="3" id="KW-1185">Reference proteome</keyword>
<dbReference type="PANTHER" id="PTHR42678:SF37">
    <property type="entry name" value="AMIDASE C869.01-RELATED"/>
    <property type="match status" value="1"/>
</dbReference>
<dbReference type="EMBL" id="JACAZI010000003">
    <property type="protein sequence ID" value="KAF7365938.1"/>
    <property type="molecule type" value="Genomic_DNA"/>
</dbReference>
<dbReference type="AlphaFoldDB" id="A0A8H7DBF8"/>
<organism evidence="2 3">
    <name type="scientific">Mycena venus</name>
    <dbReference type="NCBI Taxonomy" id="2733690"/>
    <lineage>
        <taxon>Eukaryota</taxon>
        <taxon>Fungi</taxon>
        <taxon>Dikarya</taxon>
        <taxon>Basidiomycota</taxon>
        <taxon>Agaricomycotina</taxon>
        <taxon>Agaricomycetes</taxon>
        <taxon>Agaricomycetidae</taxon>
        <taxon>Agaricales</taxon>
        <taxon>Marasmiineae</taxon>
        <taxon>Mycenaceae</taxon>
        <taxon>Mycena</taxon>
    </lineage>
</organism>
<evidence type="ECO:0000259" key="1">
    <source>
        <dbReference type="Pfam" id="PF01425"/>
    </source>
</evidence>
<reference evidence="2" key="1">
    <citation type="submission" date="2020-05" db="EMBL/GenBank/DDBJ databases">
        <title>Mycena genomes resolve the evolution of fungal bioluminescence.</title>
        <authorList>
            <person name="Tsai I.J."/>
        </authorList>
    </citation>
    <scope>NUCLEOTIDE SEQUENCE</scope>
    <source>
        <strain evidence="2">CCC161011</strain>
    </source>
</reference>